<organism evidence="1">
    <name type="scientific">Micrurus carvalhoi</name>
    <dbReference type="NCBI Taxonomy" id="3147026"/>
    <lineage>
        <taxon>Eukaryota</taxon>
        <taxon>Metazoa</taxon>
        <taxon>Chordata</taxon>
        <taxon>Craniata</taxon>
        <taxon>Vertebrata</taxon>
        <taxon>Euteleostomi</taxon>
        <taxon>Lepidosauria</taxon>
        <taxon>Squamata</taxon>
        <taxon>Bifurcata</taxon>
        <taxon>Unidentata</taxon>
        <taxon>Episquamata</taxon>
        <taxon>Toxicofera</taxon>
        <taxon>Serpentes</taxon>
        <taxon>Colubroidea</taxon>
        <taxon>Elapidae</taxon>
        <taxon>Elapinae</taxon>
        <taxon>Micrurus</taxon>
    </lineage>
</organism>
<protein>
    <submittedName>
        <fullName evidence="1">Uncharacterized protein</fullName>
    </submittedName>
</protein>
<dbReference type="AlphaFoldDB" id="A0A2H6N3K0"/>
<dbReference type="EMBL" id="IACI01042808">
    <property type="protein sequence ID" value="LAA23607.1"/>
    <property type="molecule type" value="Transcribed_RNA"/>
</dbReference>
<proteinExistence type="predicted"/>
<sequence>MPRQIHSDRRNFVCKNKNAEKPTNLPCHWKWRKFLSYSEGCCKALINSDSISRVQLLTVLYCTTYFTAITRGGSLITFKVIYANVSVKIGRQGMVTAVEMGCKRSITLSTGKGIQLVKPIKLVCNSPDHSH</sequence>
<name>A0A2H6N3K0_9SAUR</name>
<reference evidence="1" key="1">
    <citation type="submission" date="2017-07" db="EMBL/GenBank/DDBJ databases">
        <authorList>
            <person name="Mikheyev A."/>
            <person name="Grau M."/>
        </authorList>
    </citation>
    <scope>NUCLEOTIDE SEQUENCE</scope>
    <source>
        <tissue evidence="1">Venom_gland</tissue>
    </source>
</reference>
<reference evidence="1" key="2">
    <citation type="submission" date="2017-12" db="EMBL/GenBank/DDBJ databases">
        <title>Coralsnake Venomics: Analyses of Venom Gland Transcriptomes and Proteomes of Six Brazilian Taxa.</title>
        <authorList>
            <person name="Aird S.D."/>
            <person name="Jorge da Silva N."/>
            <person name="Qiu L."/>
            <person name="Villar-Briones A."/>
            <person name="Aparecida-Saddi V."/>
            <person name="Campos-Telles M.P."/>
            <person name="Grau M."/>
            <person name="Mikheyev A.S."/>
        </authorList>
    </citation>
    <scope>NUCLEOTIDE SEQUENCE</scope>
    <source>
        <tissue evidence="1">Venom_gland</tissue>
    </source>
</reference>
<evidence type="ECO:0000313" key="1">
    <source>
        <dbReference type="EMBL" id="LAA23607.1"/>
    </source>
</evidence>
<accession>A0A2H6N3K0</accession>